<evidence type="ECO:0008006" key="3">
    <source>
        <dbReference type="Google" id="ProtNLM"/>
    </source>
</evidence>
<evidence type="ECO:0000313" key="1">
    <source>
        <dbReference type="EMBL" id="UTY40268.1"/>
    </source>
</evidence>
<keyword evidence="2" id="KW-1185">Reference proteome</keyword>
<evidence type="ECO:0000313" key="2">
    <source>
        <dbReference type="Proteomes" id="UP001060112"/>
    </source>
</evidence>
<protein>
    <recommendedName>
        <fullName evidence="3">Lipoprotein</fullName>
    </recommendedName>
</protein>
<dbReference type="Proteomes" id="UP001060112">
    <property type="component" value="Chromosome"/>
</dbReference>
<dbReference type="EMBL" id="CP101620">
    <property type="protein sequence ID" value="UTY40268.1"/>
    <property type="molecule type" value="Genomic_DNA"/>
</dbReference>
<accession>A0ABY5I4I7</accession>
<dbReference type="RefSeq" id="WP_290141692.1">
    <property type="nucleotide sequence ID" value="NZ_CP101620.1"/>
</dbReference>
<reference evidence="1" key="1">
    <citation type="submission" date="2022-07" db="EMBL/GenBank/DDBJ databases">
        <title>Faecal culturing of patients with breast cancer.</title>
        <authorList>
            <person name="Teng N.M.Y."/>
            <person name="Kiu R."/>
            <person name="Evans R."/>
            <person name="Baker D.J."/>
            <person name="Zenner C."/>
            <person name="Robinson S.D."/>
            <person name="Hall L.J."/>
        </authorList>
    </citation>
    <scope>NUCLEOTIDE SEQUENCE</scope>
    <source>
        <strain evidence="1">LH1062</strain>
    </source>
</reference>
<proteinExistence type="predicted"/>
<name>A0ABY5I4I7_9FIRM</name>
<sequence length="145" mass="16612">MMIYGCQSKEVEKNENEVTTDTISEKFENQILQEYPNFNILDTQKGTSDNAPIQLVAIGENKDDGSSQTLFIVDDNDVIHQVTLGDERNGKYRKEDGIVLDKNVACFSMEYVNSDNSKEIHDFKLTFIKDDNQNVTYTNDETIRE</sequence>
<organism evidence="1 2">
    <name type="scientific">Allocoprobacillus halotolerans</name>
    <dbReference type="NCBI Taxonomy" id="2944914"/>
    <lineage>
        <taxon>Bacteria</taxon>
        <taxon>Bacillati</taxon>
        <taxon>Bacillota</taxon>
        <taxon>Erysipelotrichia</taxon>
        <taxon>Erysipelotrichales</taxon>
        <taxon>Erysipelotrichaceae</taxon>
        <taxon>Allocoprobacillus</taxon>
    </lineage>
</organism>
<gene>
    <name evidence="1" type="ORF">NMU03_05625</name>
</gene>